<comment type="caution">
    <text evidence="2">The sequence shown here is derived from an EMBL/GenBank/DDBJ whole genome shotgun (WGS) entry which is preliminary data.</text>
</comment>
<evidence type="ECO:0000313" key="3">
    <source>
        <dbReference type="Proteomes" id="UP000248857"/>
    </source>
</evidence>
<sequence length="273" mass="31144">MPEIQGAGIGLRSQHYAHILAHQPAVPWLEALSDNYLGGGLPLYHLEQVRERYPLTLHGVSLSLGSADPLNIDYLTQLKRLADRIEPVYISDHLAWVSVNGHYFNDLAPLPYTESVLHYVADRISQVQDFLGRRILIENLSPYLQFRHNSLAEWQFIAALVAEADCDLLLDINNVYVNAANHAFDPLDYLEAIPTDRVKEIHLAGYEEQDHFLFDTHGYPVQPRVWALYQQALQRFGPVPTLIEWDTDIPSFDVLMAEAQQADTYLCQHHPQN</sequence>
<dbReference type="HAMAP" id="MF_00697">
    <property type="entry name" value="UPF0276"/>
    <property type="match status" value="1"/>
</dbReference>
<dbReference type="Pfam" id="PF05114">
    <property type="entry name" value="MbnB_TglH_ChrH"/>
    <property type="match status" value="1"/>
</dbReference>
<comment type="similarity">
    <text evidence="1">Belongs to the UPF0276 family.</text>
</comment>
<organism evidence="2 3">
    <name type="scientific">Acaryochloris thomasi RCC1774</name>
    <dbReference type="NCBI Taxonomy" id="1764569"/>
    <lineage>
        <taxon>Bacteria</taxon>
        <taxon>Bacillati</taxon>
        <taxon>Cyanobacteriota</taxon>
        <taxon>Cyanophyceae</taxon>
        <taxon>Acaryochloridales</taxon>
        <taxon>Acaryochloridaceae</taxon>
        <taxon>Acaryochloris</taxon>
        <taxon>Acaryochloris thomasi</taxon>
    </lineage>
</organism>
<reference evidence="2 3" key="1">
    <citation type="journal article" date="2018" name="Sci. Rep.">
        <title>A novel species of the marine cyanobacterium Acaryochloris with a unique pigment content and lifestyle.</title>
        <authorList>
            <person name="Partensky F."/>
            <person name="Six C."/>
            <person name="Ratin M."/>
            <person name="Garczarek L."/>
            <person name="Vaulot D."/>
            <person name="Probert I."/>
            <person name="Calteau A."/>
            <person name="Gourvil P."/>
            <person name="Marie D."/>
            <person name="Grebert T."/>
            <person name="Bouchier C."/>
            <person name="Le Panse S."/>
            <person name="Gachenot M."/>
            <person name="Rodriguez F."/>
            <person name="Garrido J.L."/>
        </authorList>
    </citation>
    <scope>NUCLEOTIDE SEQUENCE [LARGE SCALE GENOMIC DNA]</scope>
    <source>
        <strain evidence="2 3">RCC1774</strain>
    </source>
</reference>
<dbReference type="Gene3D" id="3.20.20.150">
    <property type="entry name" value="Divalent-metal-dependent TIM barrel enzymes"/>
    <property type="match status" value="1"/>
</dbReference>
<dbReference type="SUPFAM" id="SSF51658">
    <property type="entry name" value="Xylose isomerase-like"/>
    <property type="match status" value="1"/>
</dbReference>
<dbReference type="Proteomes" id="UP000248857">
    <property type="component" value="Unassembled WGS sequence"/>
</dbReference>
<evidence type="ECO:0000256" key="1">
    <source>
        <dbReference type="HAMAP-Rule" id="MF_00697"/>
    </source>
</evidence>
<dbReference type="PANTHER" id="PTHR42194:SF1">
    <property type="entry name" value="UPF0276 PROTEIN HI_1600"/>
    <property type="match status" value="1"/>
</dbReference>
<accession>A0A2W1JS21</accession>
<dbReference type="InterPro" id="IPR036237">
    <property type="entry name" value="Xyl_isomerase-like_sf"/>
</dbReference>
<gene>
    <name evidence="2" type="ORF">C1752_06197</name>
</gene>
<dbReference type="RefSeq" id="WP_110987994.1">
    <property type="nucleotide sequence ID" value="NZ_CAWNWM010000016.1"/>
</dbReference>
<proteinExistence type="inferred from homology"/>
<dbReference type="OrthoDB" id="9763101at2"/>
<name>A0A2W1JS21_9CYAN</name>
<evidence type="ECO:0000313" key="2">
    <source>
        <dbReference type="EMBL" id="PZD71577.1"/>
    </source>
</evidence>
<dbReference type="EMBL" id="PQWO01000016">
    <property type="protein sequence ID" value="PZD71577.1"/>
    <property type="molecule type" value="Genomic_DNA"/>
</dbReference>
<protein>
    <recommendedName>
        <fullName evidence="1">UPF0276 protein C1752_06197</fullName>
    </recommendedName>
</protein>
<dbReference type="PANTHER" id="PTHR42194">
    <property type="entry name" value="UPF0276 PROTEIN HI_1600"/>
    <property type="match status" value="1"/>
</dbReference>
<keyword evidence="3" id="KW-1185">Reference proteome</keyword>
<dbReference type="NCBIfam" id="NF003818">
    <property type="entry name" value="PRK05409.1"/>
    <property type="match status" value="1"/>
</dbReference>
<dbReference type="AlphaFoldDB" id="A0A2W1JS21"/>
<dbReference type="InterPro" id="IPR007801">
    <property type="entry name" value="MbnB/TglH/ChrH"/>
</dbReference>